<dbReference type="InterPro" id="IPR051077">
    <property type="entry name" value="Ca-dependent_lectin"/>
</dbReference>
<gene>
    <name evidence="2" type="ORF">BaRGS_00004858</name>
</gene>
<dbReference type="Proteomes" id="UP001519460">
    <property type="component" value="Unassembled WGS sequence"/>
</dbReference>
<feature type="signal peptide" evidence="1">
    <location>
        <begin position="1"/>
        <end position="24"/>
    </location>
</feature>
<proteinExistence type="predicted"/>
<keyword evidence="1" id="KW-0732">Signal</keyword>
<feature type="chain" id="PRO_5044859006" description="Short-chain collagen C4-like" evidence="1">
    <location>
        <begin position="25"/>
        <end position="250"/>
    </location>
</feature>
<protein>
    <recommendedName>
        <fullName evidence="4">Short-chain collagen C4-like</fullName>
    </recommendedName>
</protein>
<accession>A0ABD0LVQ4</accession>
<keyword evidence="3" id="KW-1185">Reference proteome</keyword>
<dbReference type="EMBL" id="JACVVK020000018">
    <property type="protein sequence ID" value="KAK7503735.1"/>
    <property type="molecule type" value="Genomic_DNA"/>
</dbReference>
<name>A0ABD0LVQ4_9CAEN</name>
<evidence type="ECO:0000313" key="3">
    <source>
        <dbReference type="Proteomes" id="UP001519460"/>
    </source>
</evidence>
<comment type="caution">
    <text evidence="2">The sequence shown here is derived from an EMBL/GenBank/DDBJ whole genome shotgun (WGS) entry which is preliminary data.</text>
</comment>
<organism evidence="2 3">
    <name type="scientific">Batillaria attramentaria</name>
    <dbReference type="NCBI Taxonomy" id="370345"/>
    <lineage>
        <taxon>Eukaryota</taxon>
        <taxon>Metazoa</taxon>
        <taxon>Spiralia</taxon>
        <taxon>Lophotrochozoa</taxon>
        <taxon>Mollusca</taxon>
        <taxon>Gastropoda</taxon>
        <taxon>Caenogastropoda</taxon>
        <taxon>Sorbeoconcha</taxon>
        <taxon>Cerithioidea</taxon>
        <taxon>Batillariidae</taxon>
        <taxon>Batillaria</taxon>
    </lineage>
</organism>
<dbReference type="PANTHER" id="PTHR24024:SF18">
    <property type="entry name" value="SHORT-CHAIN COLLAGEN C4-LIKE"/>
    <property type="match status" value="1"/>
</dbReference>
<evidence type="ECO:0008006" key="4">
    <source>
        <dbReference type="Google" id="ProtNLM"/>
    </source>
</evidence>
<dbReference type="AlphaFoldDB" id="A0ABD0LVQ4"/>
<evidence type="ECO:0000256" key="1">
    <source>
        <dbReference type="SAM" id="SignalP"/>
    </source>
</evidence>
<sequence>MHSTIALPSLLLVFASYMVHTTRSLDVDVENSISKTKGVLSHSITADRSKRSDDTDPLRPIVEAQAQKLVDLTAELAALRTEMATLQWGRTQCPAGQQAIYSGYAGGTRGDETGGGVTKLCLSAQPVLDGMTASTHGNVYGAQYDINGHRHTDVPCVLCHTSLVSTFMVPGTNKCPPGATAQYHGYLTSNAYNKASQSEYVCLDAQPEDRPGTSASVNSAWFIHDVAVCGSLPCPPYVNGKVITCVVCSQ</sequence>
<evidence type="ECO:0000313" key="2">
    <source>
        <dbReference type="EMBL" id="KAK7503735.1"/>
    </source>
</evidence>
<reference evidence="2 3" key="1">
    <citation type="journal article" date="2023" name="Sci. Data">
        <title>Genome assembly of the Korean intertidal mud-creeper Batillaria attramentaria.</title>
        <authorList>
            <person name="Patra A.K."/>
            <person name="Ho P.T."/>
            <person name="Jun S."/>
            <person name="Lee S.J."/>
            <person name="Kim Y."/>
            <person name="Won Y.J."/>
        </authorList>
    </citation>
    <scope>NUCLEOTIDE SEQUENCE [LARGE SCALE GENOMIC DNA]</scope>
    <source>
        <strain evidence="2">Wonlab-2016</strain>
    </source>
</reference>
<dbReference type="PANTHER" id="PTHR24024">
    <property type="entry name" value="PULMONARY SURFACTANT-ASSOCIATED PROTEIN A"/>
    <property type="match status" value="1"/>
</dbReference>